<dbReference type="PROSITE" id="PS00670">
    <property type="entry name" value="D_2_HYDROXYACID_DH_2"/>
    <property type="match status" value="1"/>
</dbReference>
<evidence type="ECO:0000259" key="5">
    <source>
        <dbReference type="Pfam" id="PF00389"/>
    </source>
</evidence>
<sequence>MKAIIFDAKKYDRETLQAANQASGAPHELIFVESQLNAQTAALADGFRAISIFVNDDASAPVLERLARGGVRLLALRSTGFNHVDLNAAARCGITVMRVAHYSPYAVAEFAVGLLLAVNRKIHRAYNRIREGNFLLDGLQGRDIHGRTVGVIGTGRIGAVFARIMAGFGVTLLGYDVAPNPECIQLGMRYCPLDELLTQSDVVSLHAPLLPETYHLINAEALAKMKPGVILINTSRGALVDAEALIEALKSGHVGAVGLDVYEEEDNLFFRDRSDQIITDDVFARLMTFPNVLITGHQAFFTHEALAQIAETTIRNLSDFEAGCANENVLLPR</sequence>
<protein>
    <submittedName>
        <fullName evidence="7">Hydroxyacid dehydrogenase</fullName>
    </submittedName>
</protein>
<gene>
    <name evidence="7" type="ORF">CUN48_04580</name>
</gene>
<dbReference type="InterPro" id="IPR058205">
    <property type="entry name" value="D-LDH-like"/>
</dbReference>
<evidence type="ECO:0000313" key="7">
    <source>
        <dbReference type="EMBL" id="PJF48234.1"/>
    </source>
</evidence>
<keyword evidence="3" id="KW-0520">NAD</keyword>
<reference evidence="7 8" key="1">
    <citation type="submission" date="2017-11" db="EMBL/GenBank/DDBJ databases">
        <title>Evolution of Phototrophy in the Chloroflexi Phylum Driven by Horizontal Gene Transfer.</title>
        <authorList>
            <person name="Ward L.M."/>
            <person name="Hemp J."/>
            <person name="Shih P.M."/>
            <person name="Mcglynn S.E."/>
            <person name="Fischer W."/>
        </authorList>
    </citation>
    <scope>NUCLEOTIDE SEQUENCE [LARGE SCALE GENOMIC DNA]</scope>
    <source>
        <strain evidence="7">JP3_7</strain>
    </source>
</reference>
<accession>A0A2M8QEK6</accession>
<evidence type="ECO:0000256" key="1">
    <source>
        <dbReference type="ARBA" id="ARBA00005854"/>
    </source>
</evidence>
<dbReference type="GO" id="GO:0008720">
    <property type="term" value="F:D-lactate dehydrogenase (NAD+) activity"/>
    <property type="evidence" value="ECO:0007669"/>
    <property type="project" value="TreeGrafter"/>
</dbReference>
<keyword evidence="2 4" id="KW-0560">Oxidoreductase</keyword>
<dbReference type="EMBL" id="PGTN01000020">
    <property type="protein sequence ID" value="PJF48234.1"/>
    <property type="molecule type" value="Genomic_DNA"/>
</dbReference>
<dbReference type="Gene3D" id="3.40.50.720">
    <property type="entry name" value="NAD(P)-binding Rossmann-like Domain"/>
    <property type="match status" value="2"/>
</dbReference>
<dbReference type="AlphaFoldDB" id="A0A2M8QEK6"/>
<evidence type="ECO:0000256" key="4">
    <source>
        <dbReference type="RuleBase" id="RU003719"/>
    </source>
</evidence>
<dbReference type="InterPro" id="IPR029753">
    <property type="entry name" value="D-isomer_DH_CS"/>
</dbReference>
<comment type="similarity">
    <text evidence="1 4">Belongs to the D-isomer specific 2-hydroxyacid dehydrogenase family.</text>
</comment>
<proteinExistence type="inferred from homology"/>
<dbReference type="InterPro" id="IPR006140">
    <property type="entry name" value="D-isomer_DH_NAD-bd"/>
</dbReference>
<dbReference type="Pfam" id="PF02826">
    <property type="entry name" value="2-Hacid_dh_C"/>
    <property type="match status" value="1"/>
</dbReference>
<comment type="caution">
    <text evidence="7">The sequence shown here is derived from an EMBL/GenBank/DDBJ whole genome shotgun (WGS) entry which is preliminary data.</text>
</comment>
<dbReference type="CDD" id="cd12183">
    <property type="entry name" value="LDH_like_2"/>
    <property type="match status" value="1"/>
</dbReference>
<dbReference type="PROSITE" id="PS00065">
    <property type="entry name" value="D_2_HYDROXYACID_DH_1"/>
    <property type="match status" value="1"/>
</dbReference>
<dbReference type="PANTHER" id="PTHR43026">
    <property type="entry name" value="2-HYDROXYACID DEHYDROGENASE HOMOLOG 1-RELATED"/>
    <property type="match status" value="1"/>
</dbReference>
<evidence type="ECO:0000256" key="3">
    <source>
        <dbReference type="ARBA" id="ARBA00023027"/>
    </source>
</evidence>
<evidence type="ECO:0000256" key="2">
    <source>
        <dbReference type="ARBA" id="ARBA00023002"/>
    </source>
</evidence>
<dbReference type="InterPro" id="IPR036291">
    <property type="entry name" value="NAD(P)-bd_dom_sf"/>
</dbReference>
<name>A0A2M8QEK6_9CHLR</name>
<dbReference type="SUPFAM" id="SSF52283">
    <property type="entry name" value="Formate/glycerate dehydrogenase catalytic domain-like"/>
    <property type="match status" value="1"/>
</dbReference>
<dbReference type="Proteomes" id="UP000230790">
    <property type="component" value="Unassembled WGS sequence"/>
</dbReference>
<feature type="domain" description="D-isomer specific 2-hydroxyacid dehydrogenase NAD-binding" evidence="6">
    <location>
        <begin position="112"/>
        <end position="299"/>
    </location>
</feature>
<dbReference type="InterPro" id="IPR006139">
    <property type="entry name" value="D-isomer_2_OHA_DH_cat_dom"/>
</dbReference>
<evidence type="ECO:0000313" key="8">
    <source>
        <dbReference type="Proteomes" id="UP000230790"/>
    </source>
</evidence>
<dbReference type="Pfam" id="PF00389">
    <property type="entry name" value="2-Hacid_dh"/>
    <property type="match status" value="1"/>
</dbReference>
<dbReference type="GO" id="GO:0051287">
    <property type="term" value="F:NAD binding"/>
    <property type="evidence" value="ECO:0007669"/>
    <property type="project" value="InterPro"/>
</dbReference>
<evidence type="ECO:0000259" key="6">
    <source>
        <dbReference type="Pfam" id="PF02826"/>
    </source>
</evidence>
<organism evidence="7 8">
    <name type="scientific">Candidatus Thermofonsia Clade 3 bacterium</name>
    <dbReference type="NCBI Taxonomy" id="2364212"/>
    <lineage>
        <taxon>Bacteria</taxon>
        <taxon>Bacillati</taxon>
        <taxon>Chloroflexota</taxon>
        <taxon>Candidatus Thermofontia</taxon>
        <taxon>Candidatus Thermofonsia Clade 3</taxon>
    </lineage>
</organism>
<dbReference type="PROSITE" id="PS00671">
    <property type="entry name" value="D_2_HYDROXYACID_DH_3"/>
    <property type="match status" value="1"/>
</dbReference>
<dbReference type="PANTHER" id="PTHR43026:SF1">
    <property type="entry name" value="2-HYDROXYACID DEHYDROGENASE HOMOLOG 1-RELATED"/>
    <property type="match status" value="1"/>
</dbReference>
<feature type="domain" description="D-isomer specific 2-hydroxyacid dehydrogenase catalytic" evidence="5">
    <location>
        <begin position="4"/>
        <end position="328"/>
    </location>
</feature>
<dbReference type="InterPro" id="IPR029752">
    <property type="entry name" value="D-isomer_DH_CS1"/>
</dbReference>
<dbReference type="SUPFAM" id="SSF51735">
    <property type="entry name" value="NAD(P)-binding Rossmann-fold domains"/>
    <property type="match status" value="1"/>
</dbReference>